<keyword evidence="3" id="KW-1185">Reference proteome</keyword>
<reference evidence="2 3" key="1">
    <citation type="journal article" date="2023" name="Nucleic Acids Res.">
        <title>The hologenome of Daphnia magna reveals possible DNA methylation and microbiome-mediated evolution of the host genome.</title>
        <authorList>
            <person name="Chaturvedi A."/>
            <person name="Li X."/>
            <person name="Dhandapani V."/>
            <person name="Marshall H."/>
            <person name="Kissane S."/>
            <person name="Cuenca-Cambronero M."/>
            <person name="Asole G."/>
            <person name="Calvet F."/>
            <person name="Ruiz-Romero M."/>
            <person name="Marangio P."/>
            <person name="Guigo R."/>
            <person name="Rago D."/>
            <person name="Mirbahai L."/>
            <person name="Eastwood N."/>
            <person name="Colbourne J.K."/>
            <person name="Zhou J."/>
            <person name="Mallon E."/>
            <person name="Orsini L."/>
        </authorList>
    </citation>
    <scope>NUCLEOTIDE SEQUENCE [LARGE SCALE GENOMIC DNA]</scope>
    <source>
        <strain evidence="2">LRV0_1</strain>
    </source>
</reference>
<accession>A0ABR0B916</accession>
<feature type="region of interest" description="Disordered" evidence="1">
    <location>
        <begin position="165"/>
        <end position="215"/>
    </location>
</feature>
<evidence type="ECO:0000313" key="3">
    <source>
        <dbReference type="Proteomes" id="UP001234178"/>
    </source>
</evidence>
<sequence length="313" mass="34189">MVDARKPHRSRWPRRPVVAGPLRFRHLDGRSRSPPNRKPRPPRLRHTRGGRRRRPEESVQAPKSPRFLGSRTHPAPVPRGHRRAPRRGRKGQPRAPRRAARQGDRATDPAEFHTTDTGIGGAATHPNASGLGAKRDLGDAGKFRNCSKKTVPEVSLPADAADFCRGPQATRPRGRGDFEDVGRGIRDKARCRRRRSGSPKPSAPFSAAPAVQTPPLRRNHRMISGQREVDGRWVAAILAPAKDGHCDSGRQSKQRAGWAKGRHGQCPRAAATWAASTFAITSFAQCTKMMIPSTSTRLAINGVDEVAGSTPSA</sequence>
<evidence type="ECO:0000313" key="2">
    <source>
        <dbReference type="EMBL" id="KAK4045073.1"/>
    </source>
</evidence>
<gene>
    <name evidence="2" type="ORF">OUZ56_032481</name>
</gene>
<proteinExistence type="predicted"/>
<organism evidence="2 3">
    <name type="scientific">Daphnia magna</name>
    <dbReference type="NCBI Taxonomy" id="35525"/>
    <lineage>
        <taxon>Eukaryota</taxon>
        <taxon>Metazoa</taxon>
        <taxon>Ecdysozoa</taxon>
        <taxon>Arthropoda</taxon>
        <taxon>Crustacea</taxon>
        <taxon>Branchiopoda</taxon>
        <taxon>Diplostraca</taxon>
        <taxon>Cladocera</taxon>
        <taxon>Anomopoda</taxon>
        <taxon>Daphniidae</taxon>
        <taxon>Daphnia</taxon>
    </lineage>
</organism>
<feature type="compositionally biased region" description="Basic and acidic residues" evidence="1">
    <location>
        <begin position="174"/>
        <end position="188"/>
    </location>
</feature>
<feature type="compositionally biased region" description="Low complexity" evidence="1">
    <location>
        <begin position="198"/>
        <end position="210"/>
    </location>
</feature>
<feature type="compositionally biased region" description="Basic and acidic residues" evidence="1">
    <location>
        <begin position="101"/>
        <end position="114"/>
    </location>
</feature>
<feature type="compositionally biased region" description="Basic residues" evidence="1">
    <location>
        <begin position="35"/>
        <end position="53"/>
    </location>
</feature>
<protein>
    <submittedName>
        <fullName evidence="2">Uncharacterized protein</fullName>
    </submittedName>
</protein>
<name>A0ABR0B916_9CRUS</name>
<feature type="region of interest" description="Disordered" evidence="1">
    <location>
        <begin position="1"/>
        <end position="144"/>
    </location>
</feature>
<feature type="compositionally biased region" description="Basic residues" evidence="1">
    <location>
        <begin position="79"/>
        <end position="100"/>
    </location>
</feature>
<dbReference type="EMBL" id="JAOYFB010000041">
    <property type="protein sequence ID" value="KAK4045073.1"/>
    <property type="molecule type" value="Genomic_DNA"/>
</dbReference>
<dbReference type="Proteomes" id="UP001234178">
    <property type="component" value="Unassembled WGS sequence"/>
</dbReference>
<feature type="compositionally biased region" description="Basic and acidic residues" evidence="1">
    <location>
        <begin position="133"/>
        <end position="142"/>
    </location>
</feature>
<comment type="caution">
    <text evidence="2">The sequence shown here is derived from an EMBL/GenBank/DDBJ whole genome shotgun (WGS) entry which is preliminary data.</text>
</comment>
<feature type="compositionally biased region" description="Basic residues" evidence="1">
    <location>
        <begin position="1"/>
        <end position="14"/>
    </location>
</feature>
<evidence type="ECO:0000256" key="1">
    <source>
        <dbReference type="SAM" id="MobiDB-lite"/>
    </source>
</evidence>